<dbReference type="RefSeq" id="XP_008720989.1">
    <property type="nucleotide sequence ID" value="XM_008722767.1"/>
</dbReference>
<dbReference type="OrthoDB" id="4850726at2759"/>
<gene>
    <name evidence="2" type="ORF">HMPREF1541_08448</name>
</gene>
<dbReference type="Proteomes" id="UP000030752">
    <property type="component" value="Unassembled WGS sequence"/>
</dbReference>
<organism evidence="2 3">
    <name type="scientific">Cyphellophora europaea (strain CBS 101466)</name>
    <name type="common">Phialophora europaea</name>
    <dbReference type="NCBI Taxonomy" id="1220924"/>
    <lineage>
        <taxon>Eukaryota</taxon>
        <taxon>Fungi</taxon>
        <taxon>Dikarya</taxon>
        <taxon>Ascomycota</taxon>
        <taxon>Pezizomycotina</taxon>
        <taxon>Eurotiomycetes</taxon>
        <taxon>Chaetothyriomycetidae</taxon>
        <taxon>Chaetothyriales</taxon>
        <taxon>Cyphellophoraceae</taxon>
        <taxon>Cyphellophora</taxon>
    </lineage>
</organism>
<sequence>MTTTTATRDIAGHVTLQAAPPVCEPYQYGDMPEKGWIRVLLLEAGAGPLCCNLRLQRIDDVERPFEALSYVWGIDGLDQMPEIECDGKKLRVGSNLASALARLRRRDSSRAMWADAICINQADKQEKSLQVLQMGDIYAAAERVVVWLGDDATREAEECFRLIERTTVTLDEIIQMHGSIDDVPPLPADGGPIASGPVRWASVKTLMANSYLTRTWTLQETGLAQAAVIQWGHACMNWAYLVELMLLIALRSDIRAHTGILNSGLIWDTLEDLWRVYNNPTSWRNELPYTRSFSRPEIQPSFVSILNNGRYFGTTDPRDHVYAFLSHPSADNVARDSPGQLLTPDYNASVDQVYLDTAVRILETDPQPWTVLSCSDHAPDSKSMTGHRPSWVPRWDEGFRVYWLGYPEMWYRAGGPDSSSFTSEYHAETCSLHLRGVLFDTITWASEPYLSEELTTEQQLTNQPLQRLWNQISQTAGVSYGAYGSTPDEQEHAFSLAIVAGRAADDSPAEDDSQRHRAVFHAYRALITHGALDRDAKLTSEVHTMFDNQRRALHNRRFFRTSKGYYGTAHRALQVGDVCCVTKGSAVPFVLRPVDVGNVGDSKRFLLVGEAYIQGVMRGQVWDGDGVEGWQGGEEDLVLV</sequence>
<evidence type="ECO:0000313" key="2">
    <source>
        <dbReference type="EMBL" id="ETN37457.1"/>
    </source>
</evidence>
<dbReference type="eggNOG" id="ENOG502SN96">
    <property type="taxonomic scope" value="Eukaryota"/>
</dbReference>
<dbReference type="VEuPathDB" id="FungiDB:HMPREF1541_08448"/>
<dbReference type="EMBL" id="KB822724">
    <property type="protein sequence ID" value="ETN37457.1"/>
    <property type="molecule type" value="Genomic_DNA"/>
</dbReference>
<name>W2RLW5_CYPE1</name>
<dbReference type="AlphaFoldDB" id="W2RLW5"/>
<evidence type="ECO:0000259" key="1">
    <source>
        <dbReference type="Pfam" id="PF06985"/>
    </source>
</evidence>
<accession>W2RLW5</accession>
<dbReference type="Pfam" id="PF26639">
    <property type="entry name" value="Het-6_barrel"/>
    <property type="match status" value="1"/>
</dbReference>
<dbReference type="InterPro" id="IPR010730">
    <property type="entry name" value="HET"/>
</dbReference>
<dbReference type="PANTHER" id="PTHR24148">
    <property type="entry name" value="ANKYRIN REPEAT DOMAIN-CONTAINING PROTEIN 39 HOMOLOG-RELATED"/>
    <property type="match status" value="1"/>
</dbReference>
<evidence type="ECO:0000313" key="3">
    <source>
        <dbReference type="Proteomes" id="UP000030752"/>
    </source>
</evidence>
<reference evidence="2 3" key="1">
    <citation type="submission" date="2013-03" db="EMBL/GenBank/DDBJ databases">
        <title>The Genome Sequence of Phialophora europaea CBS 101466.</title>
        <authorList>
            <consortium name="The Broad Institute Genomics Platform"/>
            <person name="Cuomo C."/>
            <person name="de Hoog S."/>
            <person name="Gorbushina A."/>
            <person name="Walker B."/>
            <person name="Young S.K."/>
            <person name="Zeng Q."/>
            <person name="Gargeya S."/>
            <person name="Fitzgerald M."/>
            <person name="Haas B."/>
            <person name="Abouelleil A."/>
            <person name="Allen A.W."/>
            <person name="Alvarado L."/>
            <person name="Arachchi H.M."/>
            <person name="Berlin A.M."/>
            <person name="Chapman S.B."/>
            <person name="Gainer-Dewar J."/>
            <person name="Goldberg J."/>
            <person name="Griggs A."/>
            <person name="Gujja S."/>
            <person name="Hansen M."/>
            <person name="Howarth C."/>
            <person name="Imamovic A."/>
            <person name="Ireland A."/>
            <person name="Larimer J."/>
            <person name="McCowan C."/>
            <person name="Murphy C."/>
            <person name="Pearson M."/>
            <person name="Poon T.W."/>
            <person name="Priest M."/>
            <person name="Roberts A."/>
            <person name="Saif S."/>
            <person name="Shea T."/>
            <person name="Sisk P."/>
            <person name="Sykes S."/>
            <person name="Wortman J."/>
            <person name="Nusbaum C."/>
            <person name="Birren B."/>
        </authorList>
    </citation>
    <scope>NUCLEOTIDE SEQUENCE [LARGE SCALE GENOMIC DNA]</scope>
    <source>
        <strain evidence="2 3">CBS 101466</strain>
    </source>
</reference>
<dbReference type="Pfam" id="PF06985">
    <property type="entry name" value="HET"/>
    <property type="match status" value="1"/>
</dbReference>
<dbReference type="InterPro" id="IPR052895">
    <property type="entry name" value="HetReg/Transcr_Mod"/>
</dbReference>
<dbReference type="GeneID" id="19975787"/>
<feature type="domain" description="Heterokaryon incompatibility" evidence="1">
    <location>
        <begin position="65"/>
        <end position="220"/>
    </location>
</feature>
<dbReference type="PANTHER" id="PTHR24148:SF64">
    <property type="entry name" value="HETEROKARYON INCOMPATIBILITY DOMAIN-CONTAINING PROTEIN"/>
    <property type="match status" value="1"/>
</dbReference>
<dbReference type="InParanoid" id="W2RLW5"/>
<proteinExistence type="predicted"/>
<dbReference type="HOGENOM" id="CLU_004184_7_5_1"/>
<protein>
    <recommendedName>
        <fullName evidence="1">Heterokaryon incompatibility domain-containing protein</fullName>
    </recommendedName>
</protein>
<dbReference type="STRING" id="1220924.W2RLW5"/>
<keyword evidence="3" id="KW-1185">Reference proteome</keyword>